<keyword evidence="4" id="KW-0808">Transferase</keyword>
<feature type="transmembrane region" description="Helical" evidence="9">
    <location>
        <begin position="169"/>
        <end position="187"/>
    </location>
</feature>
<keyword evidence="6 9" id="KW-1133">Transmembrane helix</keyword>
<feature type="transmembrane region" description="Helical" evidence="9">
    <location>
        <begin position="324"/>
        <end position="344"/>
    </location>
</feature>
<feature type="region of interest" description="Disordered" evidence="8">
    <location>
        <begin position="555"/>
        <end position="577"/>
    </location>
</feature>
<sequence length="577" mass="62397">MGKSDARTKERATVRFDLPARRSGSDQGCHIVRGMVFMLAEPAATGTGDENSLKYSMKWDEWLAESKIGPFPAAIVMVAAYLALQTVILSVLATWAGTGVGVDDAEQLIYLPYLWAGYGGSQPPLYTWINWLAAQIFGTNIFTLKLVKYSVLFLAACSVFAAMRRFGYTKATAAAAMLGLFTIPQIAWESQRALSHSVAVVGFCALLLLAMANLIERRSVIAYAVFGLATAAAILAKYNDVFLVAALVAAVLSLRELRGAILDPKFAISVAVAILLLAPTTYWSLMHPADLLARGEKFGIDLQQGRMMAAVTGAGKFITGTFNFAVLPVLVCALALALTGFRFSERHPKAPAREVLLWRTLALGLAMLAILVLATGVTEVKARWLVPVLVILPLAMAAYMERLLPRGRDAQLLVIAAGAIIAVLLAPATWYFQINGTSGLSRMIRVDYAALYRQLTADGPVKTAISDGAWVGNLRLVDEKLVALDQEVPNFDRLVQDPAVLVWLDRDDPRPVILEQLKKAGYEPDGQPRQIMVPLLPSTDKSARPGAYTRLKRIAAEKAKAPEEGVSKGAEGGQEPD</sequence>
<dbReference type="Proteomes" id="UP000245698">
    <property type="component" value="Unassembled WGS sequence"/>
</dbReference>
<evidence type="ECO:0000256" key="7">
    <source>
        <dbReference type="ARBA" id="ARBA00023136"/>
    </source>
</evidence>
<evidence type="ECO:0000256" key="5">
    <source>
        <dbReference type="ARBA" id="ARBA00022692"/>
    </source>
</evidence>
<keyword evidence="12" id="KW-1185">Reference proteome</keyword>
<feature type="transmembrane region" description="Helical" evidence="9">
    <location>
        <begin position="221"/>
        <end position="254"/>
    </location>
</feature>
<feature type="transmembrane region" description="Helical" evidence="9">
    <location>
        <begin position="194"/>
        <end position="215"/>
    </location>
</feature>
<keyword evidence="7 9" id="KW-0472">Membrane</keyword>
<evidence type="ECO:0000256" key="2">
    <source>
        <dbReference type="ARBA" id="ARBA00022475"/>
    </source>
</evidence>
<evidence type="ECO:0000313" key="12">
    <source>
        <dbReference type="Proteomes" id="UP000245698"/>
    </source>
</evidence>
<evidence type="ECO:0000256" key="8">
    <source>
        <dbReference type="SAM" id="MobiDB-lite"/>
    </source>
</evidence>
<evidence type="ECO:0000256" key="6">
    <source>
        <dbReference type="ARBA" id="ARBA00022989"/>
    </source>
</evidence>
<proteinExistence type="predicted"/>
<feature type="domain" description="Glycosyltransferase RgtA/B/C/D-like" evidence="10">
    <location>
        <begin position="122"/>
        <end position="283"/>
    </location>
</feature>
<dbReference type="GO" id="GO:0016763">
    <property type="term" value="F:pentosyltransferase activity"/>
    <property type="evidence" value="ECO:0007669"/>
    <property type="project" value="TreeGrafter"/>
</dbReference>
<dbReference type="PANTHER" id="PTHR33908:SF11">
    <property type="entry name" value="MEMBRANE PROTEIN"/>
    <property type="match status" value="1"/>
</dbReference>
<organism evidence="11 12">
    <name type="scientific">Mesorhizobium delmotii</name>
    <dbReference type="NCBI Taxonomy" id="1631247"/>
    <lineage>
        <taxon>Bacteria</taxon>
        <taxon>Pseudomonadati</taxon>
        <taxon>Pseudomonadota</taxon>
        <taxon>Alphaproteobacteria</taxon>
        <taxon>Hyphomicrobiales</taxon>
        <taxon>Phyllobacteriaceae</taxon>
        <taxon>Mesorhizobium</taxon>
    </lineage>
</organism>
<name>A0A2P9ARQ7_9HYPH</name>
<evidence type="ECO:0000259" key="10">
    <source>
        <dbReference type="Pfam" id="PF13231"/>
    </source>
</evidence>
<feature type="compositionally biased region" description="Basic and acidic residues" evidence="8">
    <location>
        <begin position="555"/>
        <end position="566"/>
    </location>
</feature>
<feature type="transmembrane region" description="Helical" evidence="9">
    <location>
        <begin position="382"/>
        <end position="400"/>
    </location>
</feature>
<dbReference type="GO" id="GO:0005886">
    <property type="term" value="C:plasma membrane"/>
    <property type="evidence" value="ECO:0007669"/>
    <property type="project" value="UniProtKB-SubCell"/>
</dbReference>
<evidence type="ECO:0000256" key="3">
    <source>
        <dbReference type="ARBA" id="ARBA00022676"/>
    </source>
</evidence>
<dbReference type="InterPro" id="IPR050297">
    <property type="entry name" value="LipidA_mod_glycosyltrf_83"/>
</dbReference>
<evidence type="ECO:0000256" key="1">
    <source>
        <dbReference type="ARBA" id="ARBA00004651"/>
    </source>
</evidence>
<gene>
    <name evidence="11" type="ORF">BQ8482_380012</name>
</gene>
<evidence type="ECO:0000313" key="11">
    <source>
        <dbReference type="EMBL" id="SJM33829.1"/>
    </source>
</evidence>
<keyword evidence="2" id="KW-1003">Cell membrane</keyword>
<accession>A0A2P9ARQ7</accession>
<dbReference type="PANTHER" id="PTHR33908">
    <property type="entry name" value="MANNOSYLTRANSFERASE YKCB-RELATED"/>
    <property type="match status" value="1"/>
</dbReference>
<dbReference type="GO" id="GO:0009103">
    <property type="term" value="P:lipopolysaccharide biosynthetic process"/>
    <property type="evidence" value="ECO:0007669"/>
    <property type="project" value="UniProtKB-ARBA"/>
</dbReference>
<evidence type="ECO:0000256" key="4">
    <source>
        <dbReference type="ARBA" id="ARBA00022679"/>
    </source>
</evidence>
<evidence type="ECO:0000256" key="9">
    <source>
        <dbReference type="SAM" id="Phobius"/>
    </source>
</evidence>
<dbReference type="InterPro" id="IPR038731">
    <property type="entry name" value="RgtA/B/C-like"/>
</dbReference>
<keyword evidence="5 9" id="KW-0812">Transmembrane</keyword>
<dbReference type="Pfam" id="PF13231">
    <property type="entry name" value="PMT_2"/>
    <property type="match status" value="1"/>
</dbReference>
<comment type="subcellular location">
    <subcellularLocation>
        <location evidence="1">Cell membrane</location>
        <topology evidence="1">Multi-pass membrane protein</topology>
    </subcellularLocation>
</comment>
<protein>
    <recommendedName>
        <fullName evidence="10">Glycosyltransferase RgtA/B/C/D-like domain-containing protein</fullName>
    </recommendedName>
</protein>
<reference evidence="12" key="1">
    <citation type="submission" date="2016-12" db="EMBL/GenBank/DDBJ databases">
        <authorList>
            <person name="Brunel B."/>
        </authorList>
    </citation>
    <scope>NUCLEOTIDE SEQUENCE [LARGE SCALE GENOMIC DNA]</scope>
</reference>
<dbReference type="AlphaFoldDB" id="A0A2P9ARQ7"/>
<feature type="transmembrane region" description="Helical" evidence="9">
    <location>
        <begin position="356"/>
        <end position="376"/>
    </location>
</feature>
<keyword evidence="3" id="KW-0328">Glycosyltransferase</keyword>
<feature type="transmembrane region" description="Helical" evidence="9">
    <location>
        <begin position="71"/>
        <end position="93"/>
    </location>
</feature>
<feature type="transmembrane region" description="Helical" evidence="9">
    <location>
        <begin position="266"/>
        <end position="285"/>
    </location>
</feature>
<feature type="transmembrane region" description="Helical" evidence="9">
    <location>
        <begin position="412"/>
        <end position="432"/>
    </location>
</feature>
<dbReference type="EMBL" id="FUIG01000046">
    <property type="protein sequence ID" value="SJM33829.1"/>
    <property type="molecule type" value="Genomic_DNA"/>
</dbReference>